<feature type="domain" description="YlxR" evidence="2">
    <location>
        <begin position="35"/>
        <end position="99"/>
    </location>
</feature>
<dbReference type="AlphaFoldDB" id="A0A369QAZ5"/>
<feature type="region of interest" description="Disordered" evidence="1">
    <location>
        <begin position="1"/>
        <end position="30"/>
    </location>
</feature>
<accession>A0A369QAZ5</accession>
<evidence type="ECO:0000313" key="4">
    <source>
        <dbReference type="Proteomes" id="UP000253727"/>
    </source>
</evidence>
<dbReference type="Pfam" id="PF04296">
    <property type="entry name" value="YlxR"/>
    <property type="match status" value="1"/>
</dbReference>
<dbReference type="InterPro" id="IPR029064">
    <property type="entry name" value="Ribosomal_eL30-like_sf"/>
</dbReference>
<dbReference type="InterPro" id="IPR037465">
    <property type="entry name" value="YlxR"/>
</dbReference>
<dbReference type="InterPro" id="IPR035931">
    <property type="entry name" value="YlxR-like_sf"/>
</dbReference>
<proteinExistence type="predicted"/>
<dbReference type="Gene3D" id="3.30.1230.10">
    <property type="entry name" value="YlxR-like"/>
    <property type="match status" value="1"/>
</dbReference>
<dbReference type="SUPFAM" id="SSF55315">
    <property type="entry name" value="L30e-like"/>
    <property type="match status" value="1"/>
</dbReference>
<evidence type="ECO:0000256" key="1">
    <source>
        <dbReference type="SAM" id="MobiDB-lite"/>
    </source>
</evidence>
<reference evidence="3 4" key="1">
    <citation type="submission" date="2018-04" db="EMBL/GenBank/DDBJ databases">
        <title>Altererythrobacter sp. HME9302 genome sequencing and assembly.</title>
        <authorList>
            <person name="Kang H."/>
            <person name="Kim H."/>
            <person name="Joh K."/>
        </authorList>
    </citation>
    <scope>NUCLEOTIDE SEQUENCE [LARGE SCALE GENOMIC DNA]</scope>
    <source>
        <strain evidence="3 4">HME9302</strain>
    </source>
</reference>
<dbReference type="RefSeq" id="WP_115365796.1">
    <property type="nucleotide sequence ID" value="NZ_QBKA01000002.1"/>
</dbReference>
<comment type="caution">
    <text evidence="3">The sequence shown here is derived from an EMBL/GenBank/DDBJ whole genome shotgun (WGS) entry which is preliminary data.</text>
</comment>
<dbReference type="Gene3D" id="3.30.1330.30">
    <property type="match status" value="1"/>
</dbReference>
<gene>
    <name evidence="3" type="ORF">HME9302_00626</name>
</gene>
<sequence length="264" mass="27997">MRTPPNESVSSAIAEPGADVSARPSARPRKIEPERKCVLSGEHGGRSTLIRLAISPEGDVLPDLLARAPGRGAWIGVTRSELETAIMKGRLRGALARAFNGAPLTVPDDLAKRIETGLVRLLLDRLGLAMRSGALILGSDKIAEKARAGRIDLLLHASDASEDGTRKLDQAWRVGRDVEGSGQRGIRLPVITAGEIRFALDRDALSVALGRDNVVHLALVGAPAADRVSQTLQRLLHFLGLAEAGASLNTNGSDIDDELRTGKT</sequence>
<evidence type="ECO:0000259" key="2">
    <source>
        <dbReference type="Pfam" id="PF04296"/>
    </source>
</evidence>
<evidence type="ECO:0000313" key="3">
    <source>
        <dbReference type="EMBL" id="RDC59438.1"/>
    </source>
</evidence>
<dbReference type="InterPro" id="IPR007393">
    <property type="entry name" value="YlxR_dom"/>
</dbReference>
<dbReference type="PANTHER" id="PTHR34215:SF1">
    <property type="entry name" value="YLXR DOMAIN-CONTAINING PROTEIN"/>
    <property type="match status" value="1"/>
</dbReference>
<dbReference type="OrthoDB" id="9799836at2"/>
<feature type="compositionally biased region" description="Polar residues" evidence="1">
    <location>
        <begin position="1"/>
        <end position="11"/>
    </location>
</feature>
<dbReference type="Proteomes" id="UP000253727">
    <property type="component" value="Unassembled WGS sequence"/>
</dbReference>
<name>A0A369QAZ5_9SPHN</name>
<keyword evidence="4" id="KW-1185">Reference proteome</keyword>
<dbReference type="PANTHER" id="PTHR34215">
    <property type="entry name" value="BLL0784 PROTEIN"/>
    <property type="match status" value="1"/>
</dbReference>
<dbReference type="EMBL" id="QBKA01000002">
    <property type="protein sequence ID" value="RDC59438.1"/>
    <property type="molecule type" value="Genomic_DNA"/>
</dbReference>
<protein>
    <recommendedName>
        <fullName evidence="2">YlxR domain-containing protein</fullName>
    </recommendedName>
</protein>
<dbReference type="SUPFAM" id="SSF64376">
    <property type="entry name" value="YlxR-like"/>
    <property type="match status" value="1"/>
</dbReference>
<organism evidence="3 4">
    <name type="scientific">Alteripontixanthobacter maritimus</name>
    <dbReference type="NCBI Taxonomy" id="2161824"/>
    <lineage>
        <taxon>Bacteria</taxon>
        <taxon>Pseudomonadati</taxon>
        <taxon>Pseudomonadota</taxon>
        <taxon>Alphaproteobacteria</taxon>
        <taxon>Sphingomonadales</taxon>
        <taxon>Erythrobacteraceae</taxon>
        <taxon>Alteripontixanthobacter</taxon>
    </lineage>
</organism>